<feature type="transmembrane region" description="Helical" evidence="7">
    <location>
        <begin position="116"/>
        <end position="138"/>
    </location>
</feature>
<dbReference type="SUPFAM" id="SSF161111">
    <property type="entry name" value="Cation efflux protein transmembrane domain-like"/>
    <property type="match status" value="1"/>
</dbReference>
<evidence type="ECO:0000313" key="9">
    <source>
        <dbReference type="EMBL" id="ABB11732.1"/>
    </source>
</evidence>
<dbReference type="Pfam" id="PF01545">
    <property type="entry name" value="Cation_efflux"/>
    <property type="match status" value="1"/>
</dbReference>
<dbReference type="InterPro" id="IPR058533">
    <property type="entry name" value="Cation_efflux_TM"/>
</dbReference>
<evidence type="ECO:0000256" key="6">
    <source>
        <dbReference type="ARBA" id="ARBA00023136"/>
    </source>
</evidence>
<protein>
    <submittedName>
        <fullName evidence="9">Cation efflux protein</fullName>
    </submittedName>
</protein>
<feature type="transmembrane region" description="Helical" evidence="7">
    <location>
        <begin position="52"/>
        <end position="70"/>
    </location>
</feature>
<feature type="transmembrane region" description="Helical" evidence="7">
    <location>
        <begin position="20"/>
        <end position="40"/>
    </location>
</feature>
<evidence type="ECO:0000313" key="10">
    <source>
        <dbReference type="Proteomes" id="UP000002705"/>
    </source>
</evidence>
<organism evidence="9 10">
    <name type="scientific">Burkholderia lata (strain ATCC 17760 / DSM 23089 / LMG 22485 / NCIMB 9086 / R18194 / 383)</name>
    <dbReference type="NCBI Taxonomy" id="482957"/>
    <lineage>
        <taxon>Bacteria</taxon>
        <taxon>Pseudomonadati</taxon>
        <taxon>Pseudomonadota</taxon>
        <taxon>Betaproteobacteria</taxon>
        <taxon>Burkholderiales</taxon>
        <taxon>Burkholderiaceae</taxon>
        <taxon>Burkholderia</taxon>
        <taxon>Burkholderia cepacia complex</taxon>
    </lineage>
</organism>
<name>Q395X9_BURL3</name>
<evidence type="ECO:0000256" key="3">
    <source>
        <dbReference type="ARBA" id="ARBA00022448"/>
    </source>
</evidence>
<reference evidence="9" key="1">
    <citation type="submission" date="2005-10" db="EMBL/GenBank/DDBJ databases">
        <title>Complete sequence of chromosome 2 of Burkholderia sp. 383.</title>
        <authorList>
            <consortium name="US DOE Joint Genome Institute"/>
            <person name="Copeland A."/>
            <person name="Lucas S."/>
            <person name="Lapidus A."/>
            <person name="Barry K."/>
            <person name="Detter J.C."/>
            <person name="Glavina T."/>
            <person name="Hammon N."/>
            <person name="Israni S."/>
            <person name="Pitluck S."/>
            <person name="Chain P."/>
            <person name="Malfatti S."/>
            <person name="Shin M."/>
            <person name="Vergez L."/>
            <person name="Schmutz J."/>
            <person name="Larimer F."/>
            <person name="Land M."/>
            <person name="Kyrpides N."/>
            <person name="Lykidis A."/>
            <person name="Richardson P."/>
        </authorList>
    </citation>
    <scope>NUCLEOTIDE SEQUENCE [LARGE SCALE GENOMIC DNA]</scope>
    <source>
        <strain evidence="9">383</strain>
    </source>
</reference>
<dbReference type="PANTHER" id="PTHR43840:SF15">
    <property type="entry name" value="MITOCHONDRIAL METAL TRANSPORTER 1-RELATED"/>
    <property type="match status" value="1"/>
</dbReference>
<dbReference type="InterPro" id="IPR027469">
    <property type="entry name" value="Cation_efflux_TMD_sf"/>
</dbReference>
<keyword evidence="10" id="KW-1185">Reference proteome</keyword>
<dbReference type="KEGG" id="bur:Bcep18194_B1618"/>
<keyword evidence="4 7" id="KW-0812">Transmembrane</keyword>
<comment type="similarity">
    <text evidence="2">Belongs to the cation diffusion facilitator (CDF) transporter (TC 2.A.4) family.</text>
</comment>
<evidence type="ECO:0000256" key="2">
    <source>
        <dbReference type="ARBA" id="ARBA00008114"/>
    </source>
</evidence>
<dbReference type="EMBL" id="CP000152">
    <property type="protein sequence ID" value="ABB11732.1"/>
    <property type="molecule type" value="Genomic_DNA"/>
</dbReference>
<evidence type="ECO:0000256" key="5">
    <source>
        <dbReference type="ARBA" id="ARBA00022989"/>
    </source>
</evidence>
<dbReference type="Proteomes" id="UP000002705">
    <property type="component" value="Chromosome 2"/>
</dbReference>
<evidence type="ECO:0000256" key="7">
    <source>
        <dbReference type="SAM" id="Phobius"/>
    </source>
</evidence>
<keyword evidence="5 7" id="KW-1133">Transmembrane helix</keyword>
<dbReference type="RefSeq" id="WP_011355221.1">
    <property type="nucleotide sequence ID" value="NC_007511.1"/>
</dbReference>
<feature type="transmembrane region" description="Helical" evidence="7">
    <location>
        <begin position="82"/>
        <end position="104"/>
    </location>
</feature>
<keyword evidence="3" id="KW-0813">Transport</keyword>
<dbReference type="InterPro" id="IPR002524">
    <property type="entry name" value="Cation_efflux"/>
</dbReference>
<proteinExistence type="inferred from homology"/>
<evidence type="ECO:0000259" key="8">
    <source>
        <dbReference type="Pfam" id="PF01545"/>
    </source>
</evidence>
<dbReference type="InterPro" id="IPR050291">
    <property type="entry name" value="CDF_Transporter"/>
</dbReference>
<evidence type="ECO:0000256" key="4">
    <source>
        <dbReference type="ARBA" id="ARBA00022692"/>
    </source>
</evidence>
<dbReference type="GO" id="GO:0016020">
    <property type="term" value="C:membrane"/>
    <property type="evidence" value="ECO:0007669"/>
    <property type="project" value="UniProtKB-SubCell"/>
</dbReference>
<dbReference type="PANTHER" id="PTHR43840">
    <property type="entry name" value="MITOCHONDRIAL METAL TRANSPORTER 1-RELATED"/>
    <property type="match status" value="1"/>
</dbReference>
<keyword evidence="6 7" id="KW-0472">Membrane</keyword>
<gene>
    <name evidence="9" type="ordered locus">Bcep18194_B1618</name>
</gene>
<comment type="subcellular location">
    <subcellularLocation>
        <location evidence="1">Membrane</location>
        <topology evidence="1">Multi-pass membrane protein</topology>
    </subcellularLocation>
</comment>
<dbReference type="HOGENOM" id="CLU_1248683_0_0_4"/>
<dbReference type="AlphaFoldDB" id="Q395X9"/>
<dbReference type="GO" id="GO:0008324">
    <property type="term" value="F:monoatomic cation transmembrane transporter activity"/>
    <property type="evidence" value="ECO:0007669"/>
    <property type="project" value="InterPro"/>
</dbReference>
<sequence length="223" mass="23264">MQRTSRATPHVYAATSRALAVSLAINLLLLVVETVAAWSAHSSGLLADVAHAAIDLAADALILVACRLDARLPPERRPTYEPLALAGLGALLVATGAQMIWHATNRFATPPVVQPGATTLALVAVTLAGKAVLSHWMLRKARETGSALLEASGWHVRTDALSSLLAALAMSAALVGFGRLDDLAALAIGALVIRTGVGFIRRGCAQWPALSAWADRSTRGSRT</sequence>
<accession>Q395X9</accession>
<dbReference type="Gene3D" id="1.20.1510.10">
    <property type="entry name" value="Cation efflux protein transmembrane domain"/>
    <property type="match status" value="1"/>
</dbReference>
<dbReference type="GeneID" id="45097957"/>
<dbReference type="NCBIfam" id="TIGR01297">
    <property type="entry name" value="CDF"/>
    <property type="match status" value="1"/>
</dbReference>
<evidence type="ECO:0000256" key="1">
    <source>
        <dbReference type="ARBA" id="ARBA00004141"/>
    </source>
</evidence>
<feature type="domain" description="Cation efflux protein transmembrane" evidence="8">
    <location>
        <begin position="20"/>
        <end position="201"/>
    </location>
</feature>
<dbReference type="PATRIC" id="fig|482957.22.peg.5333"/>